<dbReference type="KEGG" id="malv:MALV_57710"/>
<geneLocation type="plasmid" evidence="1 2">
    <name>pJCM12272</name>
</geneLocation>
<dbReference type="RefSeq" id="WP_064915403.1">
    <property type="nucleotide sequence ID" value="NZ_AP022566.1"/>
</dbReference>
<dbReference type="AlphaFoldDB" id="A0A6N4V029"/>
<protein>
    <recommendedName>
        <fullName evidence="3">Helix-turn-helix domain-containing protein</fullName>
    </recommendedName>
</protein>
<organism evidence="1 2">
    <name type="scientific">Mycolicibacterium alvei</name>
    <dbReference type="NCBI Taxonomy" id="67081"/>
    <lineage>
        <taxon>Bacteria</taxon>
        <taxon>Bacillati</taxon>
        <taxon>Actinomycetota</taxon>
        <taxon>Actinomycetes</taxon>
        <taxon>Mycobacteriales</taxon>
        <taxon>Mycobacteriaceae</taxon>
        <taxon>Mycolicibacterium</taxon>
    </lineage>
</organism>
<keyword evidence="2" id="KW-1185">Reference proteome</keyword>
<name>A0A6N4V029_9MYCO</name>
<evidence type="ECO:0000313" key="1">
    <source>
        <dbReference type="EMBL" id="BBX30646.1"/>
    </source>
</evidence>
<dbReference type="Proteomes" id="UP000466906">
    <property type="component" value="Plasmid pJCM12272"/>
</dbReference>
<reference evidence="1 2" key="1">
    <citation type="journal article" date="2019" name="Emerg. Microbes Infect.">
        <title>Comprehensive subspecies identification of 175 nontuberculous mycobacteria species based on 7547 genomic profiles.</title>
        <authorList>
            <person name="Matsumoto Y."/>
            <person name="Kinjo T."/>
            <person name="Motooka D."/>
            <person name="Nabeya D."/>
            <person name="Jung N."/>
            <person name="Uechi K."/>
            <person name="Horii T."/>
            <person name="Iida T."/>
            <person name="Fujita J."/>
            <person name="Nakamura S."/>
        </authorList>
    </citation>
    <scope>NUCLEOTIDE SEQUENCE [LARGE SCALE GENOMIC DNA]</scope>
    <source>
        <strain evidence="1 2">JCM 12272</strain>
        <plasmid evidence="1">pJCM12272</plasmid>
    </source>
</reference>
<dbReference type="EMBL" id="AP022566">
    <property type="protein sequence ID" value="BBX30646.1"/>
    <property type="molecule type" value="Genomic_DNA"/>
</dbReference>
<gene>
    <name evidence="1" type="ORF">MALV_57710</name>
</gene>
<proteinExistence type="predicted"/>
<evidence type="ECO:0008006" key="3">
    <source>
        <dbReference type="Google" id="ProtNLM"/>
    </source>
</evidence>
<evidence type="ECO:0000313" key="2">
    <source>
        <dbReference type="Proteomes" id="UP000466906"/>
    </source>
</evidence>
<accession>A0A6N4V029</accession>
<sequence>MGIENRPQRGRPKISAREAARILQRDVRTVRRMIEDGDIAGGATEGPKQKRWWVYVDQLPQSAQHAAASGDHDSTSSARATIEALRAENLDLRIQLSAANETNQLLLAAQANMLDAVEQYRQSAAETVGAADGYRQAAEGYRDAADRYGRATAGFQNSAEQLMAVVDRYRDALTQYTAPAHPADITR</sequence>
<keyword evidence="1" id="KW-0614">Plasmid</keyword>